<dbReference type="AlphaFoldDB" id="A0A1B8H6W9"/>
<gene>
    <name evidence="1" type="ORF">AYY17_07985</name>
</gene>
<reference evidence="1 2" key="1">
    <citation type="submission" date="2016-06" db="EMBL/GenBank/DDBJ databases">
        <authorList>
            <person name="Kjaerup R.B."/>
            <person name="Dalgaard T.S."/>
            <person name="Juul-Madsen H.R."/>
        </authorList>
    </citation>
    <scope>NUCLEOTIDE SEQUENCE [LARGE SCALE GENOMIC DNA]</scope>
    <source>
        <strain evidence="1 2">GCSL-Mp3</strain>
    </source>
</reference>
<protein>
    <recommendedName>
        <fullName evidence="3">DUF551 domain-containing protein</fullName>
    </recommendedName>
</protein>
<organism evidence="1 2">
    <name type="scientific">Morganella psychrotolerans</name>
    <dbReference type="NCBI Taxonomy" id="368603"/>
    <lineage>
        <taxon>Bacteria</taxon>
        <taxon>Pseudomonadati</taxon>
        <taxon>Pseudomonadota</taxon>
        <taxon>Gammaproteobacteria</taxon>
        <taxon>Enterobacterales</taxon>
        <taxon>Morganellaceae</taxon>
        <taxon>Morganella</taxon>
    </lineage>
</organism>
<proteinExistence type="predicted"/>
<evidence type="ECO:0000313" key="1">
    <source>
        <dbReference type="EMBL" id="OBU04824.1"/>
    </source>
</evidence>
<sequence length="94" mass="10802">MEWIKTSEQLPEAKERNYQVIALCRKKYVGGNYDGEPKKTIVQDWVVRQWPNNFLYWSIIPALPQPSQQEVKSALEIGMSRYAGAMQKLAEGGD</sequence>
<evidence type="ECO:0000313" key="2">
    <source>
        <dbReference type="Proteomes" id="UP000092247"/>
    </source>
</evidence>
<comment type="caution">
    <text evidence="1">The sequence shown here is derived from an EMBL/GenBank/DDBJ whole genome shotgun (WGS) entry which is preliminary data.</text>
</comment>
<evidence type="ECO:0008006" key="3">
    <source>
        <dbReference type="Google" id="ProtNLM"/>
    </source>
</evidence>
<name>A0A1B8H6W9_9GAMM</name>
<dbReference type="RefSeq" id="WP_067424713.1">
    <property type="nucleotide sequence ID" value="NZ_LZEX01000034.1"/>
</dbReference>
<dbReference type="EMBL" id="LZEX01000034">
    <property type="protein sequence ID" value="OBU04824.1"/>
    <property type="molecule type" value="Genomic_DNA"/>
</dbReference>
<accession>A0A1B8H6W9</accession>
<dbReference type="Proteomes" id="UP000092247">
    <property type="component" value="Unassembled WGS sequence"/>
</dbReference>